<feature type="region of interest" description="Disordered" evidence="1">
    <location>
        <begin position="1"/>
        <end position="41"/>
    </location>
</feature>
<keyword evidence="3" id="KW-1185">Reference proteome</keyword>
<reference evidence="2" key="2">
    <citation type="submission" date="2020-09" db="EMBL/GenBank/DDBJ databases">
        <authorList>
            <person name="Sun Q."/>
            <person name="Ohkuma M."/>
        </authorList>
    </citation>
    <scope>NUCLEOTIDE SEQUENCE</scope>
    <source>
        <strain evidence="2">JCM 5016</strain>
    </source>
</reference>
<protein>
    <recommendedName>
        <fullName evidence="4">Nucleotidyltransferase family protein</fullName>
    </recommendedName>
</protein>
<reference evidence="2" key="1">
    <citation type="journal article" date="2014" name="Int. J. Syst. Evol. Microbiol.">
        <title>Complete genome sequence of Corynebacterium casei LMG S-19264T (=DSM 44701T), isolated from a smear-ripened cheese.</title>
        <authorList>
            <consortium name="US DOE Joint Genome Institute (JGI-PGF)"/>
            <person name="Walter F."/>
            <person name="Albersmeier A."/>
            <person name="Kalinowski J."/>
            <person name="Ruckert C."/>
        </authorList>
    </citation>
    <scope>NUCLEOTIDE SEQUENCE</scope>
    <source>
        <strain evidence="2">JCM 5016</strain>
    </source>
</reference>
<proteinExistence type="predicted"/>
<evidence type="ECO:0000256" key="1">
    <source>
        <dbReference type="SAM" id="MobiDB-lite"/>
    </source>
</evidence>
<dbReference type="AlphaFoldDB" id="A0A918RAK2"/>
<dbReference type="InterPro" id="IPR039498">
    <property type="entry name" value="NTP_transf_5"/>
</dbReference>
<dbReference type="Pfam" id="PF14907">
    <property type="entry name" value="NTP_transf_5"/>
    <property type="match status" value="1"/>
</dbReference>
<sequence>MTQNGEHTTRAPRVGVPDLHAVPEGAAQHAPPGEQPPAQRLPRDRNKAILEAAKQVGVLLKHKGHAFALAGSVAAYAHGGSENLQHDADFCVRPQDAEAVADTLREAGLTVYAPPEDWLIKAKCFGQDIDIIFELAHHPVTEDMLERAQELPVESVRMPVLAPTDLLWSLIAAFSEHHCDFGAVLPIARALREKVDWERIRRELGDAPMPAAFFFLLERLGVIAPQAPQTAQAPQAPQAAQTAPAPQTPQTPQQGQAHAPQEEHA</sequence>
<evidence type="ECO:0000313" key="3">
    <source>
        <dbReference type="Proteomes" id="UP000623010"/>
    </source>
</evidence>
<feature type="compositionally biased region" description="Low complexity" evidence="1">
    <location>
        <begin position="227"/>
        <end position="259"/>
    </location>
</feature>
<dbReference type="Proteomes" id="UP000623010">
    <property type="component" value="Unassembled WGS sequence"/>
</dbReference>
<evidence type="ECO:0000313" key="2">
    <source>
        <dbReference type="EMBL" id="GGZ91608.1"/>
    </source>
</evidence>
<accession>A0A918RAK2</accession>
<organism evidence="2 3">
    <name type="scientific">Streptomyces echinoruber</name>
    <dbReference type="NCBI Taxonomy" id="68898"/>
    <lineage>
        <taxon>Bacteria</taxon>
        <taxon>Bacillati</taxon>
        <taxon>Actinomycetota</taxon>
        <taxon>Actinomycetes</taxon>
        <taxon>Kitasatosporales</taxon>
        <taxon>Streptomycetaceae</taxon>
        <taxon>Streptomyces</taxon>
    </lineage>
</organism>
<dbReference type="SUPFAM" id="SSF81301">
    <property type="entry name" value="Nucleotidyltransferase"/>
    <property type="match status" value="1"/>
</dbReference>
<name>A0A918RAK2_9ACTN</name>
<feature type="region of interest" description="Disordered" evidence="1">
    <location>
        <begin position="227"/>
        <end position="265"/>
    </location>
</feature>
<dbReference type="Gene3D" id="3.30.460.40">
    <property type="match status" value="1"/>
</dbReference>
<dbReference type="InterPro" id="IPR043519">
    <property type="entry name" value="NT_sf"/>
</dbReference>
<evidence type="ECO:0008006" key="4">
    <source>
        <dbReference type="Google" id="ProtNLM"/>
    </source>
</evidence>
<gene>
    <name evidence="2" type="ORF">GCM10010389_32580</name>
</gene>
<dbReference type="EMBL" id="BMWH01000012">
    <property type="protein sequence ID" value="GGZ91608.1"/>
    <property type="molecule type" value="Genomic_DNA"/>
</dbReference>
<comment type="caution">
    <text evidence="2">The sequence shown here is derived from an EMBL/GenBank/DDBJ whole genome shotgun (WGS) entry which is preliminary data.</text>
</comment>